<accession>A0A1W2TDP2</accession>
<evidence type="ECO:0000313" key="4">
    <source>
        <dbReference type="Proteomes" id="UP000054516"/>
    </source>
</evidence>
<name>A0A1W2TDP2_ROSNE</name>
<dbReference type="PANTHER" id="PTHR39405">
    <property type="entry name" value="DSC E3 UBIQUITIN LIGASE COMPLEX SUBUNIT 4"/>
    <property type="match status" value="1"/>
</dbReference>
<gene>
    <name evidence="3" type="ORF">SAMD00023353_0302530</name>
</gene>
<proteinExistence type="predicted"/>
<dbReference type="GO" id="GO:0044695">
    <property type="term" value="C:Dsc E3 ubiquitin ligase complex"/>
    <property type="evidence" value="ECO:0007669"/>
    <property type="project" value="InterPro"/>
</dbReference>
<dbReference type="AlphaFoldDB" id="A0A1W2TDP2"/>
<sequence>MNNDPSPTLPADRPLLSNQHHEANIDAQANPQSPGPDRQENDPAGSQRSSIPPSAKEGLAKKLQFLMHLSLNLDTLAYAELCILYYMDCSFFRLFIRWMAQTLFVSPKIEDTVLIVPNYHVSAIVAPNLLCMFLHLISSPPEAGEASRGYLHGGILVDFIGQKAPSSRFTLILLDAVVLAIQCFMITVNIEKERIRNVIKPQRVSANPGIVIAVPTSTQDHDSEERGVLRDLPRLDEASETDGFEMRPLAHQHNGNLDGELVGGEGSRSNRGLGIQQSGSGQLGGLTDILRSGNGVIGNFHVPQSLRTAWDSRENGPESTATYALQNVGYNATLAALAAQRRARLTATQQRQP</sequence>
<dbReference type="GO" id="GO:0005783">
    <property type="term" value="C:endoplasmic reticulum"/>
    <property type="evidence" value="ECO:0007669"/>
    <property type="project" value="TreeGrafter"/>
</dbReference>
<reference evidence="3" key="1">
    <citation type="submission" date="2016-03" db="EMBL/GenBank/DDBJ databases">
        <title>Draft genome sequence of Rosellinia necatrix.</title>
        <authorList>
            <person name="Kanematsu S."/>
        </authorList>
    </citation>
    <scope>NUCLEOTIDE SEQUENCE [LARGE SCALE GENOMIC DNA]</scope>
    <source>
        <strain evidence="3">W97</strain>
    </source>
</reference>
<dbReference type="InterPro" id="IPR038967">
    <property type="entry name" value="Dsc4-like"/>
</dbReference>
<dbReference type="OMA" id="DCSFFWL"/>
<evidence type="ECO:0000256" key="1">
    <source>
        <dbReference type="SAM" id="MobiDB-lite"/>
    </source>
</evidence>
<organism evidence="3">
    <name type="scientific">Rosellinia necatrix</name>
    <name type="common">White root-rot fungus</name>
    <dbReference type="NCBI Taxonomy" id="77044"/>
    <lineage>
        <taxon>Eukaryota</taxon>
        <taxon>Fungi</taxon>
        <taxon>Dikarya</taxon>
        <taxon>Ascomycota</taxon>
        <taxon>Pezizomycotina</taxon>
        <taxon>Sordariomycetes</taxon>
        <taxon>Xylariomycetidae</taxon>
        <taxon>Xylariales</taxon>
        <taxon>Xylariaceae</taxon>
        <taxon>Rosellinia</taxon>
    </lineage>
</organism>
<evidence type="ECO:0000259" key="2">
    <source>
        <dbReference type="Pfam" id="PF08508"/>
    </source>
</evidence>
<dbReference type="OrthoDB" id="5428737at2759"/>
<dbReference type="EMBL" id="DF977448">
    <property type="protein sequence ID" value="GAP86120.1"/>
    <property type="molecule type" value="Genomic_DNA"/>
</dbReference>
<evidence type="ECO:0000313" key="3">
    <source>
        <dbReference type="EMBL" id="GAP86120.1"/>
    </source>
</evidence>
<dbReference type="Proteomes" id="UP000054516">
    <property type="component" value="Unassembled WGS sequence"/>
</dbReference>
<dbReference type="Pfam" id="PF08508">
    <property type="entry name" value="DUF1746"/>
    <property type="match status" value="1"/>
</dbReference>
<dbReference type="PANTHER" id="PTHR39405:SF1">
    <property type="entry name" value="DSC E3 UBIQUITIN LIGASE COMPLEX SUBUNIT 4"/>
    <property type="match status" value="1"/>
</dbReference>
<dbReference type="GO" id="GO:0032933">
    <property type="term" value="P:SREBP signaling pathway"/>
    <property type="evidence" value="ECO:0007669"/>
    <property type="project" value="InterPro"/>
</dbReference>
<feature type="domain" description="DUF1746" evidence="2">
    <location>
        <begin position="72"/>
        <end position="185"/>
    </location>
</feature>
<keyword evidence="4" id="KW-1185">Reference proteome</keyword>
<feature type="region of interest" description="Disordered" evidence="1">
    <location>
        <begin position="1"/>
        <end position="53"/>
    </location>
</feature>
<dbReference type="InterPro" id="IPR013715">
    <property type="entry name" value="DUF1746"/>
</dbReference>
<protein>
    <submittedName>
        <fullName evidence="3">Putative DUF1746-domain-containing protein</fullName>
    </submittedName>
</protein>